<organism evidence="3 4">
    <name type="scientific">Neiella marina</name>
    <dbReference type="NCBI Taxonomy" id="508461"/>
    <lineage>
        <taxon>Bacteria</taxon>
        <taxon>Pseudomonadati</taxon>
        <taxon>Pseudomonadota</taxon>
        <taxon>Gammaproteobacteria</taxon>
        <taxon>Alteromonadales</taxon>
        <taxon>Echinimonadaceae</taxon>
        <taxon>Neiella</taxon>
    </lineage>
</organism>
<proteinExistence type="predicted"/>
<dbReference type="PANTHER" id="PTHR30204:SF98">
    <property type="entry name" value="HTH-TYPE TRANSCRIPTIONAL REGULATOR ADHR"/>
    <property type="match status" value="1"/>
</dbReference>
<dbReference type="Pfam" id="PF13411">
    <property type="entry name" value="MerR_1"/>
    <property type="match status" value="1"/>
</dbReference>
<dbReference type="SUPFAM" id="SSF46955">
    <property type="entry name" value="Putative DNA-binding domain"/>
    <property type="match status" value="1"/>
</dbReference>
<dbReference type="GO" id="GO:0003700">
    <property type="term" value="F:DNA-binding transcription factor activity"/>
    <property type="evidence" value="ECO:0007669"/>
    <property type="project" value="InterPro"/>
</dbReference>
<dbReference type="PANTHER" id="PTHR30204">
    <property type="entry name" value="REDOX-CYCLING DRUG-SENSING TRANSCRIPTIONAL ACTIVATOR SOXR"/>
    <property type="match status" value="1"/>
</dbReference>
<feature type="domain" description="HTH merR-type" evidence="2">
    <location>
        <begin position="7"/>
        <end position="76"/>
    </location>
</feature>
<evidence type="ECO:0000313" key="4">
    <source>
        <dbReference type="Proteomes" id="UP000619743"/>
    </source>
</evidence>
<dbReference type="InterPro" id="IPR009061">
    <property type="entry name" value="DNA-bd_dom_put_sf"/>
</dbReference>
<accession>A0A8J2U364</accession>
<comment type="caution">
    <text evidence="3">The sequence shown here is derived from an EMBL/GenBank/DDBJ whole genome shotgun (WGS) entry which is preliminary data.</text>
</comment>
<keyword evidence="4" id="KW-1185">Reference proteome</keyword>
<dbReference type="InterPro" id="IPR047057">
    <property type="entry name" value="MerR_fam"/>
</dbReference>
<evidence type="ECO:0000313" key="3">
    <source>
        <dbReference type="EMBL" id="GGA69082.1"/>
    </source>
</evidence>
<dbReference type="GO" id="GO:0003677">
    <property type="term" value="F:DNA binding"/>
    <property type="evidence" value="ECO:0007669"/>
    <property type="project" value="UniProtKB-KW"/>
</dbReference>
<dbReference type="PRINTS" id="PR00040">
    <property type="entry name" value="HTHMERR"/>
</dbReference>
<dbReference type="Gene3D" id="1.10.1660.10">
    <property type="match status" value="1"/>
</dbReference>
<dbReference type="EMBL" id="BMDX01000003">
    <property type="protein sequence ID" value="GGA69082.1"/>
    <property type="molecule type" value="Genomic_DNA"/>
</dbReference>
<dbReference type="OrthoDB" id="9808480at2"/>
<gene>
    <name evidence="3" type="ORF">GCM10011369_08400</name>
</gene>
<dbReference type="RefSeq" id="WP_087504872.1">
    <property type="nucleotide sequence ID" value="NZ_BMDX01000003.1"/>
</dbReference>
<dbReference type="AlphaFoldDB" id="A0A8J2U364"/>
<protein>
    <submittedName>
        <fullName evidence="3">MerR family transcriptional regulator</fullName>
    </submittedName>
</protein>
<dbReference type="InterPro" id="IPR000551">
    <property type="entry name" value="MerR-type_HTH_dom"/>
</dbReference>
<dbReference type="Proteomes" id="UP000619743">
    <property type="component" value="Unassembled WGS sequence"/>
</dbReference>
<dbReference type="SMART" id="SM00422">
    <property type="entry name" value="HTH_MERR"/>
    <property type="match status" value="1"/>
</dbReference>
<name>A0A8J2U364_9GAMM</name>
<evidence type="ECO:0000256" key="1">
    <source>
        <dbReference type="ARBA" id="ARBA00023125"/>
    </source>
</evidence>
<reference evidence="4" key="1">
    <citation type="journal article" date="2019" name="Int. J. Syst. Evol. Microbiol.">
        <title>The Global Catalogue of Microorganisms (GCM) 10K type strain sequencing project: providing services to taxonomists for standard genome sequencing and annotation.</title>
        <authorList>
            <consortium name="The Broad Institute Genomics Platform"/>
            <consortium name="The Broad Institute Genome Sequencing Center for Infectious Disease"/>
            <person name="Wu L."/>
            <person name="Ma J."/>
        </authorList>
    </citation>
    <scope>NUCLEOTIDE SEQUENCE [LARGE SCALE GENOMIC DNA]</scope>
    <source>
        <strain evidence="4">CGMCC 1.10130</strain>
    </source>
</reference>
<dbReference type="PROSITE" id="PS50937">
    <property type="entry name" value="HTH_MERR_2"/>
    <property type="match status" value="1"/>
</dbReference>
<keyword evidence="1" id="KW-0238">DNA-binding</keyword>
<evidence type="ECO:0000259" key="2">
    <source>
        <dbReference type="PROSITE" id="PS50937"/>
    </source>
</evidence>
<dbReference type="CDD" id="cd01109">
    <property type="entry name" value="HTH_YyaN"/>
    <property type="match status" value="1"/>
</dbReference>
<sequence length="132" mass="15363">MPAKDPSLTIQQAADQLAVTPDTLRFYEKQGLLLRSCRTASGHRRYQSNDMEWLRFILCLKSTGMSLDIIRQYRDLLLQGEHTTEQRQHILVQHQQDIRQQLTTLRTNLKRIDQKIAYYDALSRGESIDCGS</sequence>